<protein>
    <recommendedName>
        <fullName evidence="2">Alpha/beta hydrolase fold-5 domain-containing protein</fullName>
    </recommendedName>
</protein>
<organism evidence="3 4">
    <name type="scientific">miscellaneous Crenarchaeota group-1 archaeon SG8-32-1</name>
    <dbReference type="NCBI Taxonomy" id="1685124"/>
    <lineage>
        <taxon>Archaea</taxon>
        <taxon>Candidatus Bathyarchaeota</taxon>
        <taxon>MCG-1</taxon>
    </lineage>
</organism>
<evidence type="ECO:0000313" key="3">
    <source>
        <dbReference type="EMBL" id="KON30983.1"/>
    </source>
</evidence>
<feature type="transmembrane region" description="Helical" evidence="1">
    <location>
        <begin position="12"/>
        <end position="30"/>
    </location>
</feature>
<dbReference type="Pfam" id="PF12695">
    <property type="entry name" value="Abhydrolase_5"/>
    <property type="match status" value="1"/>
</dbReference>
<dbReference type="GO" id="GO:0016787">
    <property type="term" value="F:hydrolase activity"/>
    <property type="evidence" value="ECO:0007669"/>
    <property type="project" value="InterPro"/>
</dbReference>
<evidence type="ECO:0000313" key="4">
    <source>
        <dbReference type="Proteomes" id="UP000037237"/>
    </source>
</evidence>
<accession>A0A0M0BQZ4</accession>
<dbReference type="AlphaFoldDB" id="A0A0M0BQZ4"/>
<keyword evidence="1" id="KW-0472">Membrane</keyword>
<evidence type="ECO:0000256" key="1">
    <source>
        <dbReference type="SAM" id="Phobius"/>
    </source>
</evidence>
<dbReference type="Gene3D" id="3.40.50.1820">
    <property type="entry name" value="alpha/beta hydrolase"/>
    <property type="match status" value="1"/>
</dbReference>
<feature type="domain" description="Alpha/beta hydrolase fold-5" evidence="2">
    <location>
        <begin position="71"/>
        <end position="235"/>
    </location>
</feature>
<evidence type="ECO:0000259" key="2">
    <source>
        <dbReference type="Pfam" id="PF12695"/>
    </source>
</evidence>
<dbReference type="Proteomes" id="UP000037237">
    <property type="component" value="Unassembled WGS sequence"/>
</dbReference>
<gene>
    <name evidence="3" type="ORF">AC477_04540</name>
</gene>
<proteinExistence type="predicted"/>
<comment type="caution">
    <text evidence="3">The sequence shown here is derived from an EMBL/GenBank/DDBJ whole genome shotgun (WGS) entry which is preliminary data.</text>
</comment>
<sequence>MRIVLKRRFKIIIAVLILVTIVFVGFIVWAETPPKPMSEAYAALESDSAVNVSIKDWIVFEPINSNKNIGFIIYPGGRVDFRSYAPMAHRIAAEGYLVVIVRMPLNLAIFGANIASDVIKSYSQISLWIIGGHSLGGTMAAQFAYENPSEVKGLVLWSAYPASGTDLSKNSLLVTTIHGTNDGLVSSSQIESSLRLLPASTSRIEITGGNHAQFGRYGDQGGDKAATISREEQQNHIFSATLQLFEAVAFQ</sequence>
<dbReference type="EMBL" id="LFWU01000110">
    <property type="protein sequence ID" value="KON30983.1"/>
    <property type="molecule type" value="Genomic_DNA"/>
</dbReference>
<dbReference type="InterPro" id="IPR029058">
    <property type="entry name" value="AB_hydrolase_fold"/>
</dbReference>
<name>A0A0M0BQZ4_9ARCH</name>
<keyword evidence="1" id="KW-0812">Transmembrane</keyword>
<reference evidence="3 4" key="1">
    <citation type="submission" date="2015-06" db="EMBL/GenBank/DDBJ databases">
        <title>New insights into the roles of widespread benthic archaea in carbon and nitrogen cycling.</title>
        <authorList>
            <person name="Lazar C.S."/>
            <person name="Baker B.J."/>
            <person name="Seitz K.W."/>
            <person name="Hyde A.S."/>
            <person name="Dick G.J."/>
            <person name="Hinrichs K.-U."/>
            <person name="Teske A.P."/>
        </authorList>
    </citation>
    <scope>NUCLEOTIDE SEQUENCE [LARGE SCALE GENOMIC DNA]</scope>
    <source>
        <strain evidence="3">SG8-32-1</strain>
    </source>
</reference>
<dbReference type="InterPro" id="IPR029059">
    <property type="entry name" value="AB_hydrolase_5"/>
</dbReference>
<keyword evidence="1" id="KW-1133">Transmembrane helix</keyword>
<dbReference type="SUPFAM" id="SSF53474">
    <property type="entry name" value="alpha/beta-Hydrolases"/>
    <property type="match status" value="1"/>
</dbReference>